<reference evidence="1 2" key="1">
    <citation type="submission" date="2015-07" db="EMBL/GenBank/DDBJ databases">
        <title>Draft genome sequence of a diazotrophic, plant growth-promoting rhizobacterium of the Pseudomonas syringae complex.</title>
        <authorList>
            <person name="Patten C.L."/>
            <person name="Jeong H."/>
        </authorList>
    </citation>
    <scope>NUCLEOTIDE SEQUENCE [LARGE SCALE GENOMIC DNA]</scope>
    <source>
        <strain evidence="1 2">GR12-2</strain>
    </source>
</reference>
<name>A0A1C7Z9E7_PSESX</name>
<comment type="caution">
    <text evidence="1">The sequence shown here is derived from an EMBL/GenBank/DDBJ whole genome shotgun (WGS) entry which is preliminary data.</text>
</comment>
<dbReference type="Proteomes" id="UP000093104">
    <property type="component" value="Unassembled WGS sequence"/>
</dbReference>
<organism evidence="1 2">
    <name type="scientific">Pseudomonas syringae</name>
    <dbReference type="NCBI Taxonomy" id="317"/>
    <lineage>
        <taxon>Bacteria</taxon>
        <taxon>Pseudomonadati</taxon>
        <taxon>Pseudomonadota</taxon>
        <taxon>Gammaproteobacteria</taxon>
        <taxon>Pseudomonadales</taxon>
        <taxon>Pseudomonadaceae</taxon>
        <taxon>Pseudomonas</taxon>
    </lineage>
</organism>
<proteinExistence type="predicted"/>
<sequence length="89" mass="9758">MVSSVAAALCTYSYDPLDRLAAVSPAGSDSVQRFYQKSRLTTEIQGEIQRAVFQTEDHLLARQQRQGSTTDCALLGTDQQRSVLHALDA</sequence>
<evidence type="ECO:0008006" key="3">
    <source>
        <dbReference type="Google" id="ProtNLM"/>
    </source>
</evidence>
<dbReference type="AlphaFoldDB" id="A0A1C7Z9E7"/>
<gene>
    <name evidence="1" type="ORF">AFK24_07575</name>
</gene>
<evidence type="ECO:0000313" key="1">
    <source>
        <dbReference type="EMBL" id="OCR25666.1"/>
    </source>
</evidence>
<evidence type="ECO:0000313" key="2">
    <source>
        <dbReference type="Proteomes" id="UP000093104"/>
    </source>
</evidence>
<dbReference type="EMBL" id="LGSI01000029">
    <property type="protein sequence ID" value="OCR25666.1"/>
    <property type="molecule type" value="Genomic_DNA"/>
</dbReference>
<feature type="non-terminal residue" evidence="1">
    <location>
        <position position="89"/>
    </location>
</feature>
<protein>
    <recommendedName>
        <fullName evidence="3">YD repeat-containing protein</fullName>
    </recommendedName>
</protein>
<accession>A0A1C7Z9E7</accession>